<dbReference type="Proteomes" id="UP000095333">
    <property type="component" value="Unassembled WGS sequence"/>
</dbReference>
<dbReference type="OMA" id="VQFSELY"/>
<feature type="coiled-coil region" evidence="1">
    <location>
        <begin position="126"/>
        <end position="153"/>
    </location>
</feature>
<dbReference type="Proteomes" id="UP000286392">
    <property type="component" value="Unassembled WGS sequence"/>
</dbReference>
<gene>
    <name evidence="7" type="ORF">DW043_01615</name>
    <name evidence="3" type="ORF">ERS852457_03926</name>
    <name evidence="5" type="ORF">GAZ06_02730</name>
    <name evidence="4" type="ORF">GAZ09_01990</name>
    <name evidence="6" type="ORF">HUV05_18210</name>
</gene>
<evidence type="ECO:0000259" key="2">
    <source>
        <dbReference type="Pfam" id="PF10543"/>
    </source>
</evidence>
<evidence type="ECO:0000313" key="11">
    <source>
        <dbReference type="Proteomes" id="UP000483142"/>
    </source>
</evidence>
<evidence type="ECO:0000313" key="6">
    <source>
        <dbReference type="EMBL" id="NVB75423.1"/>
    </source>
</evidence>
<reference evidence="7 9" key="2">
    <citation type="submission" date="2018-08" db="EMBL/GenBank/DDBJ databases">
        <title>A genome reference for cultivated species of the human gut microbiota.</title>
        <authorList>
            <person name="Zou Y."/>
            <person name="Xue W."/>
            <person name="Luo G."/>
        </authorList>
    </citation>
    <scope>NUCLEOTIDE SEQUENCE [LARGE SCALE GENOMIC DNA]</scope>
    <source>
        <strain evidence="7 9">AF39-8AT</strain>
    </source>
</reference>
<dbReference type="RefSeq" id="WP_005841798.1">
    <property type="nucleotide sequence ID" value="NZ_CAXTGH010000098.1"/>
</dbReference>
<reference evidence="6 12" key="4">
    <citation type="submission" date="2020-04" db="EMBL/GenBank/DDBJ databases">
        <authorList>
            <person name="Pieper L."/>
        </authorList>
    </citation>
    <scope>NUCLEOTIDE SEQUENCE [LARGE SCALE GENOMIC DNA]</scope>
    <source>
        <strain evidence="6 12">B33</strain>
    </source>
</reference>
<feature type="domain" description="KilA-N DNA-binding" evidence="2">
    <location>
        <begin position="8"/>
        <end position="106"/>
    </location>
</feature>
<reference evidence="3 8" key="1">
    <citation type="submission" date="2015-09" db="EMBL/GenBank/DDBJ databases">
        <authorList>
            <consortium name="Pathogen Informatics"/>
        </authorList>
    </citation>
    <scope>NUCLEOTIDE SEQUENCE [LARGE SCALE GENOMIC DNA]</scope>
    <source>
        <strain evidence="3 8">2789STDY5834842</strain>
    </source>
</reference>
<dbReference type="EMBL" id="JABWDJ010000105">
    <property type="protein sequence ID" value="NVB75423.1"/>
    <property type="molecule type" value="Genomic_DNA"/>
</dbReference>
<protein>
    <submittedName>
        <fullName evidence="3 4">ORF6N domain</fullName>
    </submittedName>
</protein>
<evidence type="ECO:0000313" key="12">
    <source>
        <dbReference type="Proteomes" id="UP000524321"/>
    </source>
</evidence>
<dbReference type="Proteomes" id="UP000524321">
    <property type="component" value="Unassembled WGS sequence"/>
</dbReference>
<organism evidence="3 8">
    <name type="scientific">Phocaeicola vulgatus</name>
    <name type="common">Bacteroides vulgatus</name>
    <dbReference type="NCBI Taxonomy" id="821"/>
    <lineage>
        <taxon>Bacteria</taxon>
        <taxon>Pseudomonadati</taxon>
        <taxon>Bacteroidota</taxon>
        <taxon>Bacteroidia</taxon>
        <taxon>Bacteroidales</taxon>
        <taxon>Bacteroidaceae</taxon>
        <taxon>Phocaeicola</taxon>
    </lineage>
</organism>
<reference evidence="6 12" key="5">
    <citation type="submission" date="2020-07" db="EMBL/GenBank/DDBJ databases">
        <title>Bacterial metabolism rescues the inhibition of intestinal drug absorption by food and drug additives.</title>
        <authorList>
            <person name="Zou L."/>
            <person name="Spanogiannopoulos P."/>
            <person name="Chien H.-C."/>
            <person name="Pieper L.M."/>
            <person name="Cai W."/>
            <person name="Khuri N."/>
            <person name="Pottel J."/>
            <person name="Vora B."/>
            <person name="Ni Z."/>
            <person name="Tsakalozou E."/>
            <person name="Zhang W."/>
            <person name="Shoichet B.K."/>
            <person name="Giacomini K.M."/>
            <person name="Turnbaugh P.J."/>
        </authorList>
    </citation>
    <scope>NUCLEOTIDE SEQUENCE [LARGE SCALE GENOMIC DNA]</scope>
    <source>
        <strain evidence="6 12">B33</strain>
    </source>
</reference>
<keyword evidence="1" id="KW-0175">Coiled coil</keyword>
<reference evidence="10 11" key="3">
    <citation type="journal article" date="2019" name="Nat. Med.">
        <title>A library of human gut bacterial isolates paired with longitudinal multiomics data enables mechanistic microbiome research.</title>
        <authorList>
            <person name="Poyet M."/>
            <person name="Groussin M."/>
            <person name="Gibbons S.M."/>
            <person name="Avila-Pacheco J."/>
            <person name="Jiang X."/>
            <person name="Kearney S.M."/>
            <person name="Perrotta A.R."/>
            <person name="Berdy B."/>
            <person name="Zhao S."/>
            <person name="Lieberman T.D."/>
            <person name="Swanson P.K."/>
            <person name="Smith M."/>
            <person name="Roesemann S."/>
            <person name="Alexander J.E."/>
            <person name="Rich S.A."/>
            <person name="Livny J."/>
            <person name="Vlamakis H."/>
            <person name="Clish C."/>
            <person name="Bullock K."/>
            <person name="Deik A."/>
            <person name="Scott J."/>
            <person name="Pierce K.A."/>
            <person name="Xavier R.J."/>
            <person name="Alm E.J."/>
        </authorList>
    </citation>
    <scope>NUCLEOTIDE SEQUENCE [LARGE SCALE GENOMIC DNA]</scope>
    <source>
        <strain evidence="5 10">BIOML-A140</strain>
        <strain evidence="4 11">BIOML-A141</strain>
    </source>
</reference>
<proteinExistence type="predicted"/>
<dbReference type="Proteomes" id="UP000483142">
    <property type="component" value="Unassembled WGS sequence"/>
</dbReference>
<dbReference type="Pfam" id="PF10543">
    <property type="entry name" value="ORF6N"/>
    <property type="match status" value="1"/>
</dbReference>
<dbReference type="EMBL" id="CYZI01000044">
    <property type="protein sequence ID" value="CUP34786.1"/>
    <property type="molecule type" value="Genomic_DNA"/>
</dbReference>
<evidence type="ECO:0000313" key="4">
    <source>
        <dbReference type="EMBL" id="KAB6456474.1"/>
    </source>
</evidence>
<dbReference type="InterPro" id="IPR018873">
    <property type="entry name" value="KilA-N_DNA-bd_domain"/>
</dbReference>
<dbReference type="EMBL" id="WDBZ01000003">
    <property type="protein sequence ID" value="KAB6456474.1"/>
    <property type="molecule type" value="Genomic_DNA"/>
</dbReference>
<dbReference type="AlphaFoldDB" id="A0A174MHE0"/>
<accession>A0A174MHE0</accession>
<name>A0A174MHE0_PHOVU</name>
<dbReference type="GeneID" id="99670828"/>
<dbReference type="Proteomes" id="UP000468344">
    <property type="component" value="Unassembled WGS sequence"/>
</dbReference>
<evidence type="ECO:0000313" key="9">
    <source>
        <dbReference type="Proteomes" id="UP000286392"/>
    </source>
</evidence>
<evidence type="ECO:0000256" key="1">
    <source>
        <dbReference type="SAM" id="Coils"/>
    </source>
</evidence>
<evidence type="ECO:0000313" key="10">
    <source>
        <dbReference type="Proteomes" id="UP000468344"/>
    </source>
</evidence>
<evidence type="ECO:0000313" key="7">
    <source>
        <dbReference type="EMBL" id="RHK91146.1"/>
    </source>
</evidence>
<dbReference type="EMBL" id="WDBY01000004">
    <property type="protein sequence ID" value="KAB6481011.1"/>
    <property type="molecule type" value="Genomic_DNA"/>
</dbReference>
<evidence type="ECO:0000313" key="3">
    <source>
        <dbReference type="EMBL" id="CUP34786.1"/>
    </source>
</evidence>
<evidence type="ECO:0000313" key="5">
    <source>
        <dbReference type="EMBL" id="KAB6481011.1"/>
    </source>
</evidence>
<evidence type="ECO:0000313" key="8">
    <source>
        <dbReference type="Proteomes" id="UP000095333"/>
    </source>
</evidence>
<sequence length="180" mass="20785">MDLQIIQSKIYEIRGCRVMLDSDLAALYQVETKALKQAVKRNIERFPSDFMFELTKEEVECLRSQIVTLKNNPDETEEETSSKRGKHTKYLPYVFTQEGVAALSGVLRSPIAIQVNISIMRAFVALRQMITGYQELLKRIEELEESTDAQFSEVYQALTQLLSKPEPKPRKPIGYRTYDE</sequence>
<dbReference type="EMBL" id="QROB01000001">
    <property type="protein sequence ID" value="RHK91146.1"/>
    <property type="molecule type" value="Genomic_DNA"/>
</dbReference>